<reference evidence="1 2" key="1">
    <citation type="submission" date="2017-09" db="EMBL/GenBank/DDBJ databases">
        <title>Large-scale bioinformatics analysis of Bacillus genomes uncovers conserved roles of natural products in bacterial physiology.</title>
        <authorList>
            <consortium name="Agbiome Team Llc"/>
            <person name="Bleich R.M."/>
            <person name="Kirk G.J."/>
            <person name="Santa Maria K.C."/>
            <person name="Allen S.E."/>
            <person name="Farag S."/>
            <person name="Shank E.A."/>
            <person name="Bowers A."/>
        </authorList>
    </citation>
    <scope>NUCLEOTIDE SEQUENCE [LARGE SCALE GENOMIC DNA]</scope>
    <source>
        <strain evidence="1 2">AFS024404</strain>
    </source>
</reference>
<dbReference type="EMBL" id="NTRC01000030">
    <property type="protein sequence ID" value="PFD16702.1"/>
    <property type="molecule type" value="Genomic_DNA"/>
</dbReference>
<gene>
    <name evidence="1" type="ORF">CN263_26400</name>
</gene>
<sequence length="84" mass="9829">MDKFAKLKGDNPYLKAEDEVVNKEEVSKPTIPTMDIPKGKETKKQMSLMFTPTHKKKAHRIAKKHDMSVSELFGYWLDQYDEEQ</sequence>
<comment type="caution">
    <text evidence="1">The sequence shown here is derived from an EMBL/GenBank/DDBJ whole genome shotgun (WGS) entry which is preliminary data.</text>
</comment>
<accession>A0A9X6VGA3</accession>
<name>A0A9X6VGA3_BACCE</name>
<protein>
    <submittedName>
        <fullName evidence="1">Uncharacterized protein</fullName>
    </submittedName>
</protein>
<proteinExistence type="predicted"/>
<dbReference type="Proteomes" id="UP000219743">
    <property type="component" value="Unassembled WGS sequence"/>
</dbReference>
<dbReference type="AlphaFoldDB" id="A0A9X6VGA3"/>
<evidence type="ECO:0000313" key="1">
    <source>
        <dbReference type="EMBL" id="PFD16702.1"/>
    </source>
</evidence>
<organism evidence="1 2">
    <name type="scientific">Bacillus cereus</name>
    <dbReference type="NCBI Taxonomy" id="1396"/>
    <lineage>
        <taxon>Bacteria</taxon>
        <taxon>Bacillati</taxon>
        <taxon>Bacillota</taxon>
        <taxon>Bacilli</taxon>
        <taxon>Bacillales</taxon>
        <taxon>Bacillaceae</taxon>
        <taxon>Bacillus</taxon>
        <taxon>Bacillus cereus group</taxon>
    </lineage>
</organism>
<evidence type="ECO:0000313" key="2">
    <source>
        <dbReference type="Proteomes" id="UP000219743"/>
    </source>
</evidence>
<dbReference type="RefSeq" id="WP_000357048.1">
    <property type="nucleotide sequence ID" value="NZ_NTRC01000030.1"/>
</dbReference>